<comment type="similarity">
    <text evidence="3">In the N-terminal section; belongs to the DHNA family.</text>
</comment>
<evidence type="ECO:0000256" key="8">
    <source>
        <dbReference type="ARBA" id="ARBA00022909"/>
    </source>
</evidence>
<keyword evidence="8 9" id="KW-0289">Folate biosynthesis</keyword>
<keyword evidence="6" id="KW-0418">Kinase</keyword>
<comment type="similarity">
    <text evidence="9">Belongs to the DHNA family.</text>
</comment>
<dbReference type="NCBIfam" id="TIGR00526">
    <property type="entry name" value="folB_dom"/>
    <property type="match status" value="1"/>
</dbReference>
<dbReference type="InterPro" id="IPR006157">
    <property type="entry name" value="FolB_dom"/>
</dbReference>
<feature type="domain" description="7,8-dihydro-6-hydroxymethylpterin-pyrophosphokinase" evidence="10">
    <location>
        <begin position="252"/>
        <end position="263"/>
    </location>
</feature>
<keyword evidence="4 11" id="KW-0808">Transferase</keyword>
<dbReference type="EC" id="4.1.2.25" evidence="9"/>
<dbReference type="InterPro" id="IPR006156">
    <property type="entry name" value="Dihydroneopterin_aldolase"/>
</dbReference>
<dbReference type="InterPro" id="IPR043133">
    <property type="entry name" value="GTP-CH-I_C/QueF"/>
</dbReference>
<comment type="catalytic activity">
    <reaction evidence="9">
        <text>7,8-dihydroneopterin = 6-hydroxymethyl-7,8-dihydropterin + glycolaldehyde</text>
        <dbReference type="Rhea" id="RHEA:10540"/>
        <dbReference type="ChEBI" id="CHEBI:17001"/>
        <dbReference type="ChEBI" id="CHEBI:17071"/>
        <dbReference type="ChEBI" id="CHEBI:44841"/>
        <dbReference type="EC" id="4.1.2.25"/>
    </reaction>
</comment>
<dbReference type="Gene3D" id="3.30.1130.10">
    <property type="match status" value="1"/>
</dbReference>
<evidence type="ECO:0000313" key="12">
    <source>
        <dbReference type="Proteomes" id="UP001260872"/>
    </source>
</evidence>
<dbReference type="PANTHER" id="PTHR43071:SF1">
    <property type="entry name" value="2-AMINO-4-HYDROXY-6-HYDROXYMETHYLDIHYDROPTERIDINE PYROPHOSPHOKINASE"/>
    <property type="match status" value="1"/>
</dbReference>
<keyword evidence="12" id="KW-1185">Reference proteome</keyword>
<accession>A0ABU1FVA3</accession>
<evidence type="ECO:0000256" key="1">
    <source>
        <dbReference type="ARBA" id="ARBA00000198"/>
    </source>
</evidence>
<reference evidence="12" key="1">
    <citation type="submission" date="2023-07" db="EMBL/GenBank/DDBJ databases">
        <title>Description of three actinobacteria isolated from air of manufacturing shop in a pharmaceutical factory.</title>
        <authorList>
            <person name="Zhang D.-F."/>
        </authorList>
    </citation>
    <scope>NUCLEOTIDE SEQUENCE [LARGE SCALE GENOMIC DNA]</scope>
    <source>
        <strain evidence="12">CCTCC AB 207010</strain>
    </source>
</reference>
<keyword evidence="9" id="KW-0456">Lyase</keyword>
<dbReference type="CDD" id="cd00483">
    <property type="entry name" value="HPPK"/>
    <property type="match status" value="1"/>
</dbReference>
<sequence>MSDLIRLTGLRMTGYHGVFDFEKTEGQPFVVDAELELDLTAAARTDNVIDTVSYADVADLIEDVVSKERFDLIETLADTIARAILFSDERIRATTITVHKPRAPLTQEFDDVSITVRRAREDLDPMLVTIGTGSVPRIMKQMEAEAAADNAAPTRDPDLPASFPVRAVLALGSNLGDSRATLASAVDALKAAEGVTLLNTSPLARTKPVGGPDNQRDYLNQVVEIETQLSPHELLNLVQRVEEEHNRVREERWGPRTLDVDIVTYAGAVIDSPRLQVPHPSAAERAFVLLPWSWMDPVALLDGTPVRELAVQAADHGDVERLE</sequence>
<name>A0ABU1FVA3_9MICC</name>
<comment type="caution">
    <text evidence="11">The sequence shown here is derived from an EMBL/GenBank/DDBJ whole genome shotgun (WGS) entry which is preliminary data.</text>
</comment>
<evidence type="ECO:0000259" key="10">
    <source>
        <dbReference type="PROSITE" id="PS00794"/>
    </source>
</evidence>
<dbReference type="Proteomes" id="UP001260872">
    <property type="component" value="Unassembled WGS sequence"/>
</dbReference>
<comment type="pathway">
    <text evidence="9">Cofactor biosynthesis; tetrahydrofolate biosynthesis; 2-amino-4-hydroxy-6-hydroxymethyl-7,8-dihydropteridine diphosphate from 7,8-dihydroneopterin triphosphate: step 3/4.</text>
</comment>
<comment type="catalytic activity">
    <reaction evidence="1">
        <text>6-hydroxymethyl-7,8-dihydropterin + ATP = (7,8-dihydropterin-6-yl)methyl diphosphate + AMP + H(+)</text>
        <dbReference type="Rhea" id="RHEA:11412"/>
        <dbReference type="ChEBI" id="CHEBI:15378"/>
        <dbReference type="ChEBI" id="CHEBI:30616"/>
        <dbReference type="ChEBI" id="CHEBI:44841"/>
        <dbReference type="ChEBI" id="CHEBI:72950"/>
        <dbReference type="ChEBI" id="CHEBI:456215"/>
        <dbReference type="EC" id="2.7.6.3"/>
    </reaction>
</comment>
<comment type="pathway">
    <text evidence="2">Cofactor biosynthesis; tetrahydrofolate biosynthesis; 2-amino-4-hydroxy-6-hydroxymethyl-7,8-dihydropteridine diphosphate from 7,8-dihydroneopterin triphosphate: step 4/4.</text>
</comment>
<dbReference type="PROSITE" id="PS00794">
    <property type="entry name" value="HPPK"/>
    <property type="match status" value="1"/>
</dbReference>
<proteinExistence type="inferred from homology"/>
<dbReference type="NCBIfam" id="TIGR01498">
    <property type="entry name" value="folK"/>
    <property type="match status" value="1"/>
</dbReference>
<evidence type="ECO:0000256" key="3">
    <source>
        <dbReference type="ARBA" id="ARBA00009640"/>
    </source>
</evidence>
<dbReference type="SUPFAM" id="SSF55083">
    <property type="entry name" value="6-hydroxymethyl-7,8-dihydropterin pyrophosphokinase, HPPK"/>
    <property type="match status" value="1"/>
</dbReference>
<dbReference type="Pfam" id="PF02152">
    <property type="entry name" value="FolB"/>
    <property type="match status" value="1"/>
</dbReference>
<dbReference type="SUPFAM" id="SSF55620">
    <property type="entry name" value="Tetrahydrobiopterin biosynthesis enzymes-like"/>
    <property type="match status" value="1"/>
</dbReference>
<evidence type="ECO:0000313" key="11">
    <source>
        <dbReference type="EMBL" id="MDR5712192.1"/>
    </source>
</evidence>
<dbReference type="GO" id="GO:0003848">
    <property type="term" value="F:2-amino-4-hydroxy-6-hydroxymethyldihydropteridine diphosphokinase activity"/>
    <property type="evidence" value="ECO:0007669"/>
    <property type="project" value="UniProtKB-EC"/>
</dbReference>
<evidence type="ECO:0000256" key="6">
    <source>
        <dbReference type="ARBA" id="ARBA00022777"/>
    </source>
</evidence>
<keyword evidence="7" id="KW-0067">ATP-binding</keyword>
<dbReference type="EC" id="2.7.6.3" evidence="9"/>
<dbReference type="CDD" id="cd00534">
    <property type="entry name" value="DHNA_DHNTPE"/>
    <property type="match status" value="1"/>
</dbReference>
<dbReference type="Pfam" id="PF01288">
    <property type="entry name" value="HPPK"/>
    <property type="match status" value="1"/>
</dbReference>
<evidence type="ECO:0000256" key="2">
    <source>
        <dbReference type="ARBA" id="ARBA00005051"/>
    </source>
</evidence>
<dbReference type="SMART" id="SM00905">
    <property type="entry name" value="FolB"/>
    <property type="match status" value="1"/>
</dbReference>
<evidence type="ECO:0000256" key="5">
    <source>
        <dbReference type="ARBA" id="ARBA00022741"/>
    </source>
</evidence>
<dbReference type="InterPro" id="IPR000550">
    <property type="entry name" value="Hppk"/>
</dbReference>
<gene>
    <name evidence="11" type="primary">folK</name>
    <name evidence="11" type="ORF">RH857_08615</name>
</gene>
<evidence type="ECO:0000256" key="4">
    <source>
        <dbReference type="ARBA" id="ARBA00022679"/>
    </source>
</evidence>
<dbReference type="InterPro" id="IPR035907">
    <property type="entry name" value="Hppk_sf"/>
</dbReference>
<organism evidence="11 12">
    <name type="scientific">Nesterenkonia flava</name>
    <dbReference type="NCBI Taxonomy" id="469799"/>
    <lineage>
        <taxon>Bacteria</taxon>
        <taxon>Bacillati</taxon>
        <taxon>Actinomycetota</taxon>
        <taxon>Actinomycetes</taxon>
        <taxon>Micrococcales</taxon>
        <taxon>Micrococcaceae</taxon>
        <taxon>Nesterenkonia</taxon>
    </lineage>
</organism>
<dbReference type="PANTHER" id="PTHR43071">
    <property type="entry name" value="2-AMINO-4-HYDROXY-6-HYDROXYMETHYLDIHYDROPTERIDINE PYROPHOSPHOKINASE"/>
    <property type="match status" value="1"/>
</dbReference>
<dbReference type="NCBIfam" id="TIGR00525">
    <property type="entry name" value="folB"/>
    <property type="match status" value="1"/>
</dbReference>
<dbReference type="EMBL" id="JAVKGT010000020">
    <property type="protein sequence ID" value="MDR5712192.1"/>
    <property type="molecule type" value="Genomic_DNA"/>
</dbReference>
<protein>
    <recommendedName>
        <fullName evidence="9">Bifunctional folate synthesis protein</fullName>
    </recommendedName>
    <domain>
        <recommendedName>
            <fullName evidence="9">Dihydroneopterin aldolase</fullName>
            <shortName evidence="9">DHNA</shortName>
            <ecNumber evidence="9">4.1.2.25</ecNumber>
        </recommendedName>
        <alternativeName>
            <fullName evidence="9">7,8-dihydroneopterin aldolase</fullName>
        </alternativeName>
    </domain>
    <domain>
        <recommendedName>
            <fullName evidence="9">2-amino-4-hydroxy-6-hydroxymethyldihydropteridine pyrophosphokinase</fullName>
            <ecNumber evidence="9">2.7.6.3</ecNumber>
        </recommendedName>
        <alternativeName>
            <fullName evidence="9">6-hydroxymethyl-7,8-dihydropterin pyrophosphokinase</fullName>
            <shortName evidence="9">PPPK</shortName>
        </alternativeName>
        <alternativeName>
            <fullName evidence="9">7,8-dihydro-6-hydroxymethylpterin pyrophosphokinase</fullName>
            <shortName evidence="9">HPPK</shortName>
        </alternativeName>
    </domain>
</protein>
<keyword evidence="5" id="KW-0547">Nucleotide-binding</keyword>
<dbReference type="RefSeq" id="WP_310537572.1">
    <property type="nucleotide sequence ID" value="NZ_BAAAOC010000006.1"/>
</dbReference>
<evidence type="ECO:0000256" key="9">
    <source>
        <dbReference type="RuleBase" id="RU362079"/>
    </source>
</evidence>
<dbReference type="Gene3D" id="3.30.70.560">
    <property type="entry name" value="7,8-Dihydro-6-hydroxymethylpterin-pyrophosphokinase HPPK"/>
    <property type="match status" value="1"/>
</dbReference>
<evidence type="ECO:0000256" key="7">
    <source>
        <dbReference type="ARBA" id="ARBA00022840"/>
    </source>
</evidence>
<comment type="function">
    <text evidence="9">Catalyzes the conversion of 7,8-dihydroneopterin to 6-hydroxymethyl-7,8-dihydropterin.</text>
</comment>